<gene>
    <name evidence="2" type="ORF">J9259_03430</name>
</gene>
<name>A0A8J8CDW1_9ARCH</name>
<keyword evidence="1" id="KW-0812">Transmembrane</keyword>
<proteinExistence type="predicted"/>
<feature type="transmembrane region" description="Helical" evidence="1">
    <location>
        <begin position="20"/>
        <end position="39"/>
    </location>
</feature>
<keyword evidence="1" id="KW-0472">Membrane</keyword>
<sequence>MTKSLTLPQWRRSILERHLLAALLLLESVLSVIFISIGYLENNVYFRGVGVGLLISWATGAIAYLFKTINERQQATKAG</sequence>
<protein>
    <submittedName>
        <fullName evidence="2">Uncharacterized protein</fullName>
    </submittedName>
</protein>
<dbReference type="EMBL" id="JAGVSJ010000005">
    <property type="protein sequence ID" value="MBX8631560.1"/>
    <property type="molecule type" value="Genomic_DNA"/>
</dbReference>
<accession>A0A8J8CDW1</accession>
<dbReference type="Proteomes" id="UP000716004">
    <property type="component" value="Unassembled WGS sequence"/>
</dbReference>
<dbReference type="AlphaFoldDB" id="A0A8J8CDW1"/>
<organism evidence="2 3">
    <name type="scientific">Candidatus Sysuiplasma superficiale</name>
    <dbReference type="NCBI Taxonomy" id="2823368"/>
    <lineage>
        <taxon>Archaea</taxon>
        <taxon>Methanobacteriati</taxon>
        <taxon>Thermoplasmatota</taxon>
        <taxon>Thermoplasmata</taxon>
        <taxon>Candidatus Sysuiplasmatales</taxon>
        <taxon>Candidatus Sysuiplasmataceae</taxon>
        <taxon>Candidatus Sysuiplasma</taxon>
    </lineage>
</organism>
<keyword evidence="1" id="KW-1133">Transmembrane helix</keyword>
<reference evidence="2" key="1">
    <citation type="submission" date="2021-04" db="EMBL/GenBank/DDBJ databases">
        <title>Genomic insights into ecological role and evolution of a novel Thermoplasmata order Candidatus Sysuiplasmatales.</title>
        <authorList>
            <person name="Yuan Y."/>
        </authorList>
    </citation>
    <scope>NUCLEOTIDE SEQUENCE</scope>
    <source>
        <strain evidence="2">YP2-bin.285</strain>
    </source>
</reference>
<feature type="transmembrane region" description="Helical" evidence="1">
    <location>
        <begin position="45"/>
        <end position="66"/>
    </location>
</feature>
<evidence type="ECO:0000313" key="3">
    <source>
        <dbReference type="Proteomes" id="UP000716004"/>
    </source>
</evidence>
<comment type="caution">
    <text evidence="2">The sequence shown here is derived from an EMBL/GenBank/DDBJ whole genome shotgun (WGS) entry which is preliminary data.</text>
</comment>
<evidence type="ECO:0000256" key="1">
    <source>
        <dbReference type="SAM" id="Phobius"/>
    </source>
</evidence>
<evidence type="ECO:0000313" key="2">
    <source>
        <dbReference type="EMBL" id="MBX8631560.1"/>
    </source>
</evidence>